<evidence type="ECO:0000313" key="4">
    <source>
        <dbReference type="Proteomes" id="UP000650511"/>
    </source>
</evidence>
<evidence type="ECO:0000313" key="3">
    <source>
        <dbReference type="EMBL" id="GGI05528.1"/>
    </source>
</evidence>
<reference evidence="3" key="2">
    <citation type="submission" date="2020-09" db="EMBL/GenBank/DDBJ databases">
        <authorList>
            <person name="Sun Q."/>
            <person name="Zhou Y."/>
        </authorList>
    </citation>
    <scope>NUCLEOTIDE SEQUENCE</scope>
    <source>
        <strain evidence="3">CGMCC 1.14988</strain>
    </source>
</reference>
<evidence type="ECO:0000256" key="1">
    <source>
        <dbReference type="ARBA" id="ARBA00009199"/>
    </source>
</evidence>
<dbReference type="PANTHER" id="PTHR11895:SF7">
    <property type="entry name" value="GLUTAMYL-TRNA(GLN) AMIDOTRANSFERASE SUBUNIT A, MITOCHONDRIAL"/>
    <property type="match status" value="1"/>
</dbReference>
<keyword evidence="3" id="KW-0378">Hydrolase</keyword>
<sequence length="482" mass="49640">MDVDEYTRADATELAELIRTGQVSAGEAATAARTVLDAVEPTLNAVVEGPFDTPLAHAEDGPFAGVPFVVKDLVLHAEGVPHHMGSRLLGPGVPFPYDSELMRRFRAAGLATIGVSAAPEFGFSTVTEPVFHGPTRNPWDPQRSPGGSSGGSAALVAAGVVPVAHANDGGGSIRIPAAFSGLVGLKPSRGRVSPGPDYADPLFGLGVEFALTRTVRDSAGLFDAVHGAAPGDGHLLPDPPAPYRRLAEAGSRPLRIAVSTAPLCGPLLREGRAVDPACSQAVRDVAAALEQLGHHVEEAAPALDAEAFDDANLKVWCSFLADGLAGVAAALGVTPGPDTVEATTLACAEYGASLSALDLYAVERVFNTVTRGMAAFHQDYDLLLTPTAAVPNVAIGELRGDDPSLGAQGWYDAIFTVAPFTALANVTGNPAISLPMGTSPEGWPVGVQFSAPYADEATLLALAGDLERAHPWSTRRAPVLVG</sequence>
<dbReference type="PANTHER" id="PTHR11895">
    <property type="entry name" value="TRANSAMIDASE"/>
    <property type="match status" value="1"/>
</dbReference>
<dbReference type="Pfam" id="PF01425">
    <property type="entry name" value="Amidase"/>
    <property type="match status" value="1"/>
</dbReference>
<dbReference type="OrthoDB" id="5175573at2"/>
<dbReference type="InterPro" id="IPR023631">
    <property type="entry name" value="Amidase_dom"/>
</dbReference>
<organism evidence="3 4">
    <name type="scientific">Egicoccus halophilus</name>
    <dbReference type="NCBI Taxonomy" id="1670830"/>
    <lineage>
        <taxon>Bacteria</taxon>
        <taxon>Bacillati</taxon>
        <taxon>Actinomycetota</taxon>
        <taxon>Nitriliruptoria</taxon>
        <taxon>Egicoccales</taxon>
        <taxon>Egicoccaceae</taxon>
        <taxon>Egicoccus</taxon>
    </lineage>
</organism>
<dbReference type="RefSeq" id="WP_130649311.1">
    <property type="nucleotide sequence ID" value="NZ_BMHA01000004.1"/>
</dbReference>
<comment type="similarity">
    <text evidence="1">Belongs to the amidase family.</text>
</comment>
<dbReference type="InterPro" id="IPR000120">
    <property type="entry name" value="Amidase"/>
</dbReference>
<protein>
    <submittedName>
        <fullName evidence="3">6-aminohexanoate-cyclic-dimer hydrolase</fullName>
    </submittedName>
</protein>
<evidence type="ECO:0000259" key="2">
    <source>
        <dbReference type="Pfam" id="PF01425"/>
    </source>
</evidence>
<dbReference type="SUPFAM" id="SSF75304">
    <property type="entry name" value="Amidase signature (AS) enzymes"/>
    <property type="match status" value="1"/>
</dbReference>
<dbReference type="Gene3D" id="3.90.1300.10">
    <property type="entry name" value="Amidase signature (AS) domain"/>
    <property type="match status" value="1"/>
</dbReference>
<name>A0A8J3ETN4_9ACTN</name>
<proteinExistence type="inferred from homology"/>
<gene>
    <name evidence="3" type="ORF">GCM10011354_14550</name>
</gene>
<dbReference type="PROSITE" id="PS00571">
    <property type="entry name" value="AMIDASES"/>
    <property type="match status" value="1"/>
</dbReference>
<dbReference type="GO" id="GO:0016787">
    <property type="term" value="F:hydrolase activity"/>
    <property type="evidence" value="ECO:0007669"/>
    <property type="project" value="UniProtKB-KW"/>
</dbReference>
<dbReference type="InterPro" id="IPR036928">
    <property type="entry name" value="AS_sf"/>
</dbReference>
<reference evidence="3" key="1">
    <citation type="journal article" date="2014" name="Int. J. Syst. Evol. Microbiol.">
        <title>Complete genome sequence of Corynebacterium casei LMG S-19264T (=DSM 44701T), isolated from a smear-ripened cheese.</title>
        <authorList>
            <consortium name="US DOE Joint Genome Institute (JGI-PGF)"/>
            <person name="Walter F."/>
            <person name="Albersmeier A."/>
            <person name="Kalinowski J."/>
            <person name="Ruckert C."/>
        </authorList>
    </citation>
    <scope>NUCLEOTIDE SEQUENCE</scope>
    <source>
        <strain evidence="3">CGMCC 1.14988</strain>
    </source>
</reference>
<dbReference type="Proteomes" id="UP000650511">
    <property type="component" value="Unassembled WGS sequence"/>
</dbReference>
<dbReference type="EMBL" id="BMHA01000004">
    <property type="protein sequence ID" value="GGI05528.1"/>
    <property type="molecule type" value="Genomic_DNA"/>
</dbReference>
<feature type="domain" description="Amidase" evidence="2">
    <location>
        <begin position="55"/>
        <end position="460"/>
    </location>
</feature>
<dbReference type="InterPro" id="IPR020556">
    <property type="entry name" value="Amidase_CS"/>
</dbReference>
<keyword evidence="4" id="KW-1185">Reference proteome</keyword>
<accession>A0A8J3ETN4</accession>
<dbReference type="AlphaFoldDB" id="A0A8J3ETN4"/>
<comment type="caution">
    <text evidence="3">The sequence shown here is derived from an EMBL/GenBank/DDBJ whole genome shotgun (WGS) entry which is preliminary data.</text>
</comment>